<protein>
    <submittedName>
        <fullName evidence="1">Uncharacterized protein</fullName>
    </submittedName>
</protein>
<gene>
    <name evidence="1" type="ORF">OPT61_g9008</name>
</gene>
<keyword evidence="2" id="KW-1185">Reference proteome</keyword>
<name>A0ACC2HW96_9PLEO</name>
<comment type="caution">
    <text evidence="1">The sequence shown here is derived from an EMBL/GenBank/DDBJ whole genome shotgun (WGS) entry which is preliminary data.</text>
</comment>
<evidence type="ECO:0000313" key="1">
    <source>
        <dbReference type="EMBL" id="KAJ8107231.1"/>
    </source>
</evidence>
<dbReference type="EMBL" id="JAPHNI010000975">
    <property type="protein sequence ID" value="KAJ8107231.1"/>
    <property type="molecule type" value="Genomic_DNA"/>
</dbReference>
<reference evidence="1" key="1">
    <citation type="submission" date="2022-11" db="EMBL/GenBank/DDBJ databases">
        <title>Genome Sequence of Boeremia exigua.</title>
        <authorList>
            <person name="Buettner E."/>
        </authorList>
    </citation>
    <scope>NUCLEOTIDE SEQUENCE</scope>
    <source>
        <strain evidence="1">CU02</strain>
    </source>
</reference>
<sequence length="78" mass="8924">MYLNVDEETPPPTNKRKWQDVDTVDKEHKDTPYWLAVWRTGGIMATFTDTVAELTPCHSVNTYGHYLVLAYLGNVTAH</sequence>
<accession>A0ACC2HW96</accession>
<organism evidence="1 2">
    <name type="scientific">Boeremia exigua</name>
    <dbReference type="NCBI Taxonomy" id="749465"/>
    <lineage>
        <taxon>Eukaryota</taxon>
        <taxon>Fungi</taxon>
        <taxon>Dikarya</taxon>
        <taxon>Ascomycota</taxon>
        <taxon>Pezizomycotina</taxon>
        <taxon>Dothideomycetes</taxon>
        <taxon>Pleosporomycetidae</taxon>
        <taxon>Pleosporales</taxon>
        <taxon>Pleosporineae</taxon>
        <taxon>Didymellaceae</taxon>
        <taxon>Boeremia</taxon>
    </lineage>
</organism>
<proteinExistence type="predicted"/>
<evidence type="ECO:0000313" key="2">
    <source>
        <dbReference type="Proteomes" id="UP001153331"/>
    </source>
</evidence>
<dbReference type="Proteomes" id="UP001153331">
    <property type="component" value="Unassembled WGS sequence"/>
</dbReference>